<dbReference type="SUPFAM" id="SSF103111">
    <property type="entry name" value="Activator of Hsp90 ATPase, Aha1"/>
    <property type="match status" value="1"/>
</dbReference>
<dbReference type="Gene3D" id="3.30.530.20">
    <property type="match status" value="1"/>
</dbReference>
<dbReference type="GO" id="GO:0051087">
    <property type="term" value="F:protein-folding chaperone binding"/>
    <property type="evidence" value="ECO:0007669"/>
    <property type="project" value="InterPro"/>
</dbReference>
<evidence type="ECO:0000256" key="1">
    <source>
        <dbReference type="ARBA" id="ARBA00006817"/>
    </source>
</evidence>
<dbReference type="AlphaFoldDB" id="A0A183IWL4"/>
<dbReference type="SUPFAM" id="SSF55961">
    <property type="entry name" value="Bet v1-like"/>
    <property type="match status" value="1"/>
</dbReference>
<evidence type="ECO:0000259" key="2">
    <source>
        <dbReference type="SMART" id="SM01000"/>
    </source>
</evidence>
<evidence type="ECO:0000313" key="3">
    <source>
        <dbReference type="EMBL" id="VDP15038.1"/>
    </source>
</evidence>
<organism evidence="5">
    <name type="scientific">Soboliphyme baturini</name>
    <dbReference type="NCBI Taxonomy" id="241478"/>
    <lineage>
        <taxon>Eukaryota</taxon>
        <taxon>Metazoa</taxon>
        <taxon>Ecdysozoa</taxon>
        <taxon>Nematoda</taxon>
        <taxon>Enoplea</taxon>
        <taxon>Dorylaimia</taxon>
        <taxon>Dioctophymatida</taxon>
        <taxon>Dioctophymatoidea</taxon>
        <taxon>Soboliphymatidae</taxon>
        <taxon>Soboliphyme</taxon>
    </lineage>
</organism>
<evidence type="ECO:0000313" key="4">
    <source>
        <dbReference type="Proteomes" id="UP000270296"/>
    </source>
</evidence>
<dbReference type="PANTHER" id="PTHR13009:SF22">
    <property type="entry name" value="LD43819P"/>
    <property type="match status" value="1"/>
</dbReference>
<dbReference type="CDD" id="cd08892">
    <property type="entry name" value="SRPBCC_Aha1"/>
    <property type="match status" value="1"/>
</dbReference>
<protein>
    <submittedName>
        <fullName evidence="5">Aha1_N domain-containing protein</fullName>
    </submittedName>
</protein>
<name>A0A183IWL4_9BILA</name>
<dbReference type="GO" id="GO:0006457">
    <property type="term" value="P:protein folding"/>
    <property type="evidence" value="ECO:0007669"/>
    <property type="project" value="TreeGrafter"/>
</dbReference>
<dbReference type="InterPro" id="IPR015310">
    <property type="entry name" value="AHSA1-like_N"/>
</dbReference>
<gene>
    <name evidence="3" type="ORF">SBAD_LOCUS8011</name>
</gene>
<dbReference type="InterPro" id="IPR013538">
    <property type="entry name" value="ASHA1/2-like_C"/>
</dbReference>
<dbReference type="GO" id="GO:0005829">
    <property type="term" value="C:cytosol"/>
    <property type="evidence" value="ECO:0007669"/>
    <property type="project" value="TreeGrafter"/>
</dbReference>
<comment type="similarity">
    <text evidence="1">Belongs to the AHA1 family.</text>
</comment>
<dbReference type="InterPro" id="IPR036338">
    <property type="entry name" value="Aha1"/>
</dbReference>
<dbReference type="PANTHER" id="PTHR13009">
    <property type="entry name" value="HEAT SHOCK PROTEIN 90 HSP90 CO-CHAPERONE AHA-1"/>
    <property type="match status" value="1"/>
</dbReference>
<dbReference type="EMBL" id="UZAM01011159">
    <property type="protein sequence ID" value="VDP15038.1"/>
    <property type="molecule type" value="Genomic_DNA"/>
</dbReference>
<dbReference type="Pfam" id="PF08327">
    <property type="entry name" value="AHSA1"/>
    <property type="match status" value="1"/>
</dbReference>
<dbReference type="GO" id="GO:0001671">
    <property type="term" value="F:ATPase activator activity"/>
    <property type="evidence" value="ECO:0007669"/>
    <property type="project" value="InterPro"/>
</dbReference>
<evidence type="ECO:0000313" key="5">
    <source>
        <dbReference type="WBParaSite" id="SBAD_0000831001-mRNA-1"/>
    </source>
</evidence>
<dbReference type="SMART" id="SM01000">
    <property type="entry name" value="Aha1_N"/>
    <property type="match status" value="1"/>
</dbReference>
<dbReference type="Proteomes" id="UP000270296">
    <property type="component" value="Unassembled WGS sequence"/>
</dbReference>
<keyword evidence="4" id="KW-1185">Reference proteome</keyword>
<proteinExistence type="inferred from homology"/>
<accession>A0A183IWL4</accession>
<feature type="domain" description="Activator of Hsp90 ATPase AHSA1-like N-terminal" evidence="2">
    <location>
        <begin position="29"/>
        <end position="163"/>
    </location>
</feature>
<reference evidence="5" key="1">
    <citation type="submission" date="2016-06" db="UniProtKB">
        <authorList>
            <consortium name="WormBaseParasite"/>
        </authorList>
    </citation>
    <scope>IDENTIFICATION</scope>
</reference>
<dbReference type="Pfam" id="PF09229">
    <property type="entry name" value="Aha1_N"/>
    <property type="match status" value="1"/>
</dbReference>
<dbReference type="Gene3D" id="3.15.10.20">
    <property type="entry name" value="Activator of Hsp90 ATPase Aha1, N-terminal domain"/>
    <property type="match status" value="1"/>
</dbReference>
<reference evidence="3 4" key="2">
    <citation type="submission" date="2018-11" db="EMBL/GenBank/DDBJ databases">
        <authorList>
            <consortium name="Pathogen Informatics"/>
        </authorList>
    </citation>
    <scope>NUCLEOTIDE SEQUENCE [LARGE SCALE GENOMIC DNA]</scope>
</reference>
<sequence>MAKWGEGDPRWIVEERPDATNVNNWHWTEKNATSWSQSKLKQLLEDLEVKGSEGTCKIVQLTKIEGEAYANNRKGKLIFFYEWCIKCDWEGVVPGNGKTYKGEIEIPNLSDENGINDIDIEVSSENNDENVVQLLDMMRNQGSELIRAKISEYLTQLTQEYAKGLILPTKKNVTPNLRLKEVKKGEPATGTFTKEIILNEDQQKVATPKETHISTQSLKLKEEFKCSAADLYTALTDPNMVCAFTRGPVQMEPTVGGKFVLFNGIVEGQFLEMIPGSRLKMLWRMNSWPSDHFSTVEVELNQKTDCTELVVDQAGIPVTHITNTEDGWRQHYFESMKQTFGFGAQLL</sequence>
<dbReference type="OrthoDB" id="567237at2759"/>
<dbReference type="InterPro" id="IPR023393">
    <property type="entry name" value="START-like_dom_sf"/>
</dbReference>
<dbReference type="WBParaSite" id="SBAD_0000831001-mRNA-1">
    <property type="protein sequence ID" value="SBAD_0000831001-mRNA-1"/>
    <property type="gene ID" value="SBAD_0000831001"/>
</dbReference>